<keyword evidence="3 6" id="KW-0812">Transmembrane</keyword>
<name>A0A401LFD9_9FIRM</name>
<dbReference type="RefSeq" id="WP_118578763.1">
    <property type="nucleotide sequence ID" value="NZ_DAVZTY010000153.1"/>
</dbReference>
<dbReference type="GeneID" id="86194912"/>
<evidence type="ECO:0000256" key="5">
    <source>
        <dbReference type="ARBA" id="ARBA00023136"/>
    </source>
</evidence>
<keyword evidence="5 6" id="KW-0472">Membrane</keyword>
<accession>A0A401LFD9</accession>
<comment type="caution">
    <text evidence="7">The sequence shown here is derived from an EMBL/GenBank/DDBJ whole genome shotgun (WGS) entry which is preliminary data.</text>
</comment>
<evidence type="ECO:0000313" key="8">
    <source>
        <dbReference type="Proteomes" id="UP000287361"/>
    </source>
</evidence>
<protein>
    <submittedName>
        <fullName evidence="7">ABC transporter permease</fullName>
    </submittedName>
</protein>
<dbReference type="PANTHER" id="PTHR32196:SF69">
    <property type="entry name" value="BRANCHED-CHAIN AMINO ACID TRANSPORT SYSTEM, PERMEASE PROTEIN"/>
    <property type="match status" value="1"/>
</dbReference>
<evidence type="ECO:0000256" key="6">
    <source>
        <dbReference type="SAM" id="Phobius"/>
    </source>
</evidence>
<dbReference type="InterPro" id="IPR001851">
    <property type="entry name" value="ABC_transp_permease"/>
</dbReference>
<dbReference type="GO" id="GO:0022857">
    <property type="term" value="F:transmembrane transporter activity"/>
    <property type="evidence" value="ECO:0007669"/>
    <property type="project" value="InterPro"/>
</dbReference>
<keyword evidence="8" id="KW-1185">Reference proteome</keyword>
<evidence type="ECO:0000256" key="2">
    <source>
        <dbReference type="ARBA" id="ARBA00022475"/>
    </source>
</evidence>
<dbReference type="CDD" id="cd06574">
    <property type="entry name" value="TM_PBP1_branched-chain-AA_like"/>
    <property type="match status" value="1"/>
</dbReference>
<evidence type="ECO:0000313" key="7">
    <source>
        <dbReference type="EMBL" id="GCB30243.1"/>
    </source>
</evidence>
<feature type="transmembrane region" description="Helical" evidence="6">
    <location>
        <begin position="58"/>
        <end position="80"/>
    </location>
</feature>
<dbReference type="AlphaFoldDB" id="A0A401LFD9"/>
<dbReference type="Proteomes" id="UP000287361">
    <property type="component" value="Unassembled WGS sequence"/>
</dbReference>
<dbReference type="Pfam" id="PF02653">
    <property type="entry name" value="BPD_transp_2"/>
    <property type="match status" value="1"/>
</dbReference>
<proteinExistence type="predicted"/>
<feature type="transmembrane region" description="Helical" evidence="6">
    <location>
        <begin position="138"/>
        <end position="156"/>
    </location>
</feature>
<organism evidence="7 8">
    <name type="scientific">Anaerotignum faecicola</name>
    <dbReference type="NCBI Taxonomy" id="2358141"/>
    <lineage>
        <taxon>Bacteria</taxon>
        <taxon>Bacillati</taxon>
        <taxon>Bacillota</taxon>
        <taxon>Clostridia</taxon>
        <taxon>Lachnospirales</taxon>
        <taxon>Anaerotignaceae</taxon>
        <taxon>Anaerotignum</taxon>
    </lineage>
</organism>
<dbReference type="PANTHER" id="PTHR32196">
    <property type="entry name" value="ABC TRANSPORTER PERMEASE PROTEIN YPHD-RELATED-RELATED"/>
    <property type="match status" value="1"/>
</dbReference>
<evidence type="ECO:0000256" key="4">
    <source>
        <dbReference type="ARBA" id="ARBA00022989"/>
    </source>
</evidence>
<reference evidence="7 8" key="1">
    <citation type="submission" date="2018-10" db="EMBL/GenBank/DDBJ databases">
        <title>Draft Genome Sequence of Anaerotignum sp. KCTC 15736.</title>
        <authorList>
            <person name="Choi S.H."/>
            <person name="Kim J.S."/>
            <person name="Kang S.W."/>
            <person name="Lee J.S."/>
            <person name="Park S.H."/>
        </authorList>
    </citation>
    <scope>NUCLEOTIDE SEQUENCE [LARGE SCALE GENOMIC DNA]</scope>
    <source>
        <strain evidence="7 8">KCTC 15736</strain>
    </source>
</reference>
<dbReference type="EMBL" id="BHVZ01000012">
    <property type="protein sequence ID" value="GCB30243.1"/>
    <property type="molecule type" value="Genomic_DNA"/>
</dbReference>
<evidence type="ECO:0000256" key="1">
    <source>
        <dbReference type="ARBA" id="ARBA00004651"/>
    </source>
</evidence>
<feature type="transmembrane region" description="Helical" evidence="6">
    <location>
        <begin position="183"/>
        <end position="203"/>
    </location>
</feature>
<evidence type="ECO:0000256" key="3">
    <source>
        <dbReference type="ARBA" id="ARBA00022692"/>
    </source>
</evidence>
<feature type="transmembrane region" description="Helical" evidence="6">
    <location>
        <begin position="87"/>
        <end position="105"/>
    </location>
</feature>
<sequence>MFDLIISTLTQGFIYALLSYGIYITYKILDFPDLTVDGSFPLGAAITAVLLVKGMNPFLVLVAALLVGAAAGLVTGVIHVKFGVRDLLAGIITMTALFSINLQIAGSNLAVERAIGTIYTSGPIMAVMGNSTLMMRKFVVSLLVAVIFKFILDWYLKTKSGMLLRAVGDNSTLVTTLAKDKGIVKIIGLTVANALVAFSGALVCMEQRAFSSTMGTGQMVFGLAAVIIGTTLFRKVSFAKGTTAVLVGSVFYKACIQVAISLGLPANLMKLATAVLFLIILILGNKQKGGAEHA</sequence>
<dbReference type="GO" id="GO:0005886">
    <property type="term" value="C:plasma membrane"/>
    <property type="evidence" value="ECO:0007669"/>
    <property type="project" value="UniProtKB-SubCell"/>
</dbReference>
<keyword evidence="4 6" id="KW-1133">Transmembrane helix</keyword>
<feature type="transmembrane region" description="Helical" evidence="6">
    <location>
        <begin position="12"/>
        <end position="29"/>
    </location>
</feature>
<feature type="transmembrane region" description="Helical" evidence="6">
    <location>
        <begin position="268"/>
        <end position="284"/>
    </location>
</feature>
<gene>
    <name evidence="7" type="ORF">KGMB03357_19040</name>
</gene>
<keyword evidence="2" id="KW-1003">Cell membrane</keyword>
<comment type="subcellular location">
    <subcellularLocation>
        <location evidence="1">Cell membrane</location>
        <topology evidence="1">Multi-pass membrane protein</topology>
    </subcellularLocation>
</comment>
<feature type="transmembrane region" description="Helical" evidence="6">
    <location>
        <begin position="215"/>
        <end position="233"/>
    </location>
</feature>
<dbReference type="OrthoDB" id="9778389at2"/>